<evidence type="ECO:0000313" key="1">
    <source>
        <dbReference type="EMBL" id="GGV02557.1"/>
    </source>
</evidence>
<dbReference type="EMBL" id="BMUB01000028">
    <property type="protein sequence ID" value="GGV02557.1"/>
    <property type="molecule type" value="Genomic_DNA"/>
</dbReference>
<comment type="caution">
    <text evidence="1">The sequence shown here is derived from an EMBL/GenBank/DDBJ whole genome shotgun (WGS) entry which is preliminary data.</text>
</comment>
<protein>
    <submittedName>
        <fullName evidence="1">Uncharacterized protein</fullName>
    </submittedName>
</protein>
<dbReference type="Proteomes" id="UP000610124">
    <property type="component" value="Unassembled WGS sequence"/>
</dbReference>
<reference evidence="1" key="1">
    <citation type="journal article" date="2014" name="Int. J. Syst. Evol. Microbiol.">
        <title>Complete genome sequence of Corynebacterium casei LMG S-19264T (=DSM 44701T), isolated from a smear-ripened cheese.</title>
        <authorList>
            <consortium name="US DOE Joint Genome Institute (JGI-PGF)"/>
            <person name="Walter F."/>
            <person name="Albersmeier A."/>
            <person name="Kalinowski J."/>
            <person name="Ruckert C."/>
        </authorList>
    </citation>
    <scope>NUCLEOTIDE SEQUENCE</scope>
    <source>
        <strain evidence="1">JCM 4434</strain>
    </source>
</reference>
<gene>
    <name evidence="1" type="ORF">GCM10010502_66470</name>
</gene>
<accession>A0A8H9LVI5</accession>
<evidence type="ECO:0000313" key="2">
    <source>
        <dbReference type="Proteomes" id="UP000610124"/>
    </source>
</evidence>
<organism evidence="1 2">
    <name type="scientific">Kitasatospora aureofaciens</name>
    <name type="common">Streptomyces aureofaciens</name>
    <dbReference type="NCBI Taxonomy" id="1894"/>
    <lineage>
        <taxon>Bacteria</taxon>
        <taxon>Bacillati</taxon>
        <taxon>Actinomycetota</taxon>
        <taxon>Actinomycetes</taxon>
        <taxon>Kitasatosporales</taxon>
        <taxon>Streptomycetaceae</taxon>
        <taxon>Kitasatospora</taxon>
    </lineage>
</organism>
<proteinExistence type="predicted"/>
<sequence>MAFVQIIDCRTDRLDDLNQLMDSWVEATNGTRTASHAVVGTDRSDSRHVVEIVEFPSYEEAMRNSRLPQTDRIFREMVALCDAPPTFTDLDVVRDMQLGQGS</sequence>
<name>A0A8H9LVI5_KITAU</name>
<reference evidence="1" key="2">
    <citation type="submission" date="2020-09" db="EMBL/GenBank/DDBJ databases">
        <authorList>
            <person name="Sun Q."/>
            <person name="Ohkuma M."/>
        </authorList>
    </citation>
    <scope>NUCLEOTIDE SEQUENCE</scope>
    <source>
        <strain evidence="1">JCM 4434</strain>
    </source>
</reference>
<dbReference type="AlphaFoldDB" id="A0A8H9LVI5"/>